<keyword evidence="3" id="KW-1185">Reference proteome</keyword>
<proteinExistence type="predicted"/>
<evidence type="ECO:0000313" key="3">
    <source>
        <dbReference type="Proteomes" id="UP001162131"/>
    </source>
</evidence>
<accession>A0AAU9JC96</accession>
<dbReference type="EMBL" id="CAJZBQ010000033">
    <property type="protein sequence ID" value="CAG9323128.1"/>
    <property type="molecule type" value="Genomic_DNA"/>
</dbReference>
<dbReference type="Proteomes" id="UP001162131">
    <property type="component" value="Unassembled WGS sequence"/>
</dbReference>
<reference evidence="2" key="1">
    <citation type="submission" date="2021-09" db="EMBL/GenBank/DDBJ databases">
        <authorList>
            <consortium name="AG Swart"/>
            <person name="Singh M."/>
            <person name="Singh A."/>
            <person name="Seah K."/>
            <person name="Emmerich C."/>
        </authorList>
    </citation>
    <scope>NUCLEOTIDE SEQUENCE</scope>
    <source>
        <strain evidence="2">ATCC30299</strain>
    </source>
</reference>
<comment type="caution">
    <text evidence="2">The sequence shown here is derived from an EMBL/GenBank/DDBJ whole genome shotgun (WGS) entry which is preliminary data.</text>
</comment>
<evidence type="ECO:0008006" key="4">
    <source>
        <dbReference type="Google" id="ProtNLM"/>
    </source>
</evidence>
<feature type="coiled-coil region" evidence="1">
    <location>
        <begin position="45"/>
        <end position="72"/>
    </location>
</feature>
<dbReference type="AlphaFoldDB" id="A0AAU9JC96"/>
<sequence length="243" mass="28550">MEATQALNSAINSKFSEFQQAAYDEMNQFFEKHKEVNQGIFLGEKRALQEKIESQRSEINQLKATIEHYKNEKLKSKFRAYLVCENVYGKRVKKNVMDAWKEFLVNSLKKKKMNEYLATFYKRGLLKRSCRGWKNELLANKKKDIDQASERKIREAVEKAIQSRNQELEILRKMVAEISEDLRNENLAKNHLQYQCDQALLRSMSALHLENMTIRQVSLEHNKALSQTSRNLIFTQDKSAIPK</sequence>
<feature type="coiled-coil region" evidence="1">
    <location>
        <begin position="154"/>
        <end position="181"/>
    </location>
</feature>
<evidence type="ECO:0000313" key="2">
    <source>
        <dbReference type="EMBL" id="CAG9323128.1"/>
    </source>
</evidence>
<evidence type="ECO:0000256" key="1">
    <source>
        <dbReference type="SAM" id="Coils"/>
    </source>
</evidence>
<gene>
    <name evidence="2" type="ORF">BSTOLATCC_MIC33030</name>
</gene>
<organism evidence="2 3">
    <name type="scientific">Blepharisma stoltei</name>
    <dbReference type="NCBI Taxonomy" id="1481888"/>
    <lineage>
        <taxon>Eukaryota</taxon>
        <taxon>Sar</taxon>
        <taxon>Alveolata</taxon>
        <taxon>Ciliophora</taxon>
        <taxon>Postciliodesmatophora</taxon>
        <taxon>Heterotrichea</taxon>
        <taxon>Heterotrichida</taxon>
        <taxon>Blepharismidae</taxon>
        <taxon>Blepharisma</taxon>
    </lineage>
</organism>
<protein>
    <recommendedName>
        <fullName evidence="4">Protein of centriole 5</fullName>
    </recommendedName>
</protein>
<name>A0AAU9JC96_9CILI</name>
<keyword evidence="1" id="KW-0175">Coiled coil</keyword>